<feature type="transmembrane region" description="Helical" evidence="5">
    <location>
        <begin position="447"/>
        <end position="464"/>
    </location>
</feature>
<keyword evidence="5" id="KW-0472">Membrane</keyword>
<protein>
    <recommendedName>
        <fullName evidence="8">DUF1275 domain protein</fullName>
    </recommendedName>
</protein>
<keyword evidence="2" id="KW-0489">Methyltransferase</keyword>
<evidence type="ECO:0000256" key="3">
    <source>
        <dbReference type="ARBA" id="ARBA00022679"/>
    </source>
</evidence>
<evidence type="ECO:0000256" key="1">
    <source>
        <dbReference type="ARBA" id="ARBA00009059"/>
    </source>
</evidence>
<reference evidence="6" key="1">
    <citation type="submission" date="2020-03" db="EMBL/GenBank/DDBJ databases">
        <title>Draft Genome Sequence of Cylindrodendrum hubeiense.</title>
        <authorList>
            <person name="Buettner E."/>
            <person name="Kellner H."/>
        </authorList>
    </citation>
    <scope>NUCLEOTIDE SEQUENCE</scope>
    <source>
        <strain evidence="6">IHI 201604</strain>
    </source>
</reference>
<feature type="transmembrane region" description="Helical" evidence="5">
    <location>
        <begin position="335"/>
        <end position="355"/>
    </location>
</feature>
<dbReference type="InterPro" id="IPR008576">
    <property type="entry name" value="MeTrfase_NTM1"/>
</dbReference>
<keyword evidence="5" id="KW-0812">Transmembrane</keyword>
<dbReference type="AlphaFoldDB" id="A0A9P5GYJ1"/>
<dbReference type="OrthoDB" id="5288586at2759"/>
<feature type="transmembrane region" description="Helical" evidence="5">
    <location>
        <begin position="304"/>
        <end position="323"/>
    </location>
</feature>
<evidence type="ECO:0008006" key="8">
    <source>
        <dbReference type="Google" id="ProtNLM"/>
    </source>
</evidence>
<dbReference type="EMBL" id="JAANBB010000604">
    <property type="protein sequence ID" value="KAF7538222.1"/>
    <property type="molecule type" value="Genomic_DNA"/>
</dbReference>
<keyword evidence="5" id="KW-1133">Transmembrane helix</keyword>
<comment type="caution">
    <text evidence="6">The sequence shown here is derived from an EMBL/GenBank/DDBJ whole genome shotgun (WGS) entry which is preliminary data.</text>
</comment>
<proteinExistence type="inferred from homology"/>
<dbReference type="CDD" id="cd02440">
    <property type="entry name" value="AdoMet_MTases"/>
    <property type="match status" value="1"/>
</dbReference>
<dbReference type="PANTHER" id="PTHR37488">
    <property type="entry name" value="DUF1275 DOMAIN-CONTAINING PROTEIN"/>
    <property type="match status" value="1"/>
</dbReference>
<evidence type="ECO:0000256" key="4">
    <source>
        <dbReference type="ARBA" id="ARBA00022691"/>
    </source>
</evidence>
<accession>A0A9P5GYJ1</accession>
<dbReference type="SUPFAM" id="SSF53335">
    <property type="entry name" value="S-adenosyl-L-methionine-dependent methyltransferases"/>
    <property type="match status" value="1"/>
</dbReference>
<sequence>MSASEELPTPDSLIQLDDGKKYWEGIEPTLSGMLGGKTSVSRIDLQGSRTFLARLGFGVKNGRKIVPRALEGGAGIGRVTEGLLLPMAECVDIIEPVAKFTAVLEGKPGVGDIYNVGLEGWKPAEGVQYDLIWVQWCAAYLPNKEFLEFLDHCKAALGPEGVLAFKENISTDDNDDFDEEDSSVTRSNIKFQALFKAAGWQLIKTELQRGFPLIDNRPLLPVMIESPEAGKDQAPAGFGSSQRWTGDVDTRWGDLLLLVCFLVAGLVDSAAFNMYGCFVSMQTGNTIFVGLGASGQPENLPSKAWSRCLLAIVCFAIGALFFSSFHRYFGPQRRWVLAASFLLQAIITGLVALLATTGAVHNSPTGRHTIHRDGLIIETVEDAFPFTDYAPISLLAFQSAGQIVASRVLKYNSMPTVVLTSLYCDLMSDAKLFTAPLAENADRSRRSVGAVLLLAGAIGGGFLSKSWVGFAGALWIAAFLKTCIAVAWCIWKPKATNK</sequence>
<organism evidence="6 7">
    <name type="scientific">Cylindrodendrum hubeiense</name>
    <dbReference type="NCBI Taxonomy" id="595255"/>
    <lineage>
        <taxon>Eukaryota</taxon>
        <taxon>Fungi</taxon>
        <taxon>Dikarya</taxon>
        <taxon>Ascomycota</taxon>
        <taxon>Pezizomycotina</taxon>
        <taxon>Sordariomycetes</taxon>
        <taxon>Hypocreomycetidae</taxon>
        <taxon>Hypocreales</taxon>
        <taxon>Nectriaceae</taxon>
        <taxon>Cylindrodendrum</taxon>
    </lineage>
</organism>
<feature type="transmembrane region" description="Helical" evidence="5">
    <location>
        <begin position="470"/>
        <end position="491"/>
    </location>
</feature>
<keyword evidence="4" id="KW-0949">S-adenosyl-L-methionine</keyword>
<keyword evidence="7" id="KW-1185">Reference proteome</keyword>
<dbReference type="Pfam" id="PF06912">
    <property type="entry name" value="DUF1275"/>
    <property type="match status" value="1"/>
</dbReference>
<dbReference type="GO" id="GO:0032259">
    <property type="term" value="P:methylation"/>
    <property type="evidence" value="ECO:0007669"/>
    <property type="project" value="UniProtKB-KW"/>
</dbReference>
<feature type="transmembrane region" description="Helical" evidence="5">
    <location>
        <begin position="255"/>
        <end position="275"/>
    </location>
</feature>
<evidence type="ECO:0000256" key="2">
    <source>
        <dbReference type="ARBA" id="ARBA00022603"/>
    </source>
</evidence>
<evidence type="ECO:0000256" key="5">
    <source>
        <dbReference type="SAM" id="Phobius"/>
    </source>
</evidence>
<gene>
    <name evidence="6" type="ORF">G7Z17_g12675</name>
</gene>
<evidence type="ECO:0000313" key="7">
    <source>
        <dbReference type="Proteomes" id="UP000722485"/>
    </source>
</evidence>
<dbReference type="InterPro" id="IPR010699">
    <property type="entry name" value="DUF1275"/>
</dbReference>
<comment type="similarity">
    <text evidence="1">Belongs to the methyltransferase superfamily. NTM1 family.</text>
</comment>
<dbReference type="Pfam" id="PF05891">
    <property type="entry name" value="Methyltransf_PK"/>
    <property type="match status" value="1"/>
</dbReference>
<evidence type="ECO:0000313" key="6">
    <source>
        <dbReference type="EMBL" id="KAF7538222.1"/>
    </source>
</evidence>
<name>A0A9P5GYJ1_9HYPO</name>
<dbReference type="Gene3D" id="3.40.50.150">
    <property type="entry name" value="Vaccinia Virus protein VP39"/>
    <property type="match status" value="1"/>
</dbReference>
<keyword evidence="3" id="KW-0808">Transferase</keyword>
<dbReference type="InterPro" id="IPR029063">
    <property type="entry name" value="SAM-dependent_MTases_sf"/>
</dbReference>
<dbReference type="PANTHER" id="PTHR37488:SF7">
    <property type="entry name" value="DUF1275 DOMAIN PROTEIN"/>
    <property type="match status" value="1"/>
</dbReference>
<dbReference type="Proteomes" id="UP000722485">
    <property type="component" value="Unassembled WGS sequence"/>
</dbReference>
<dbReference type="GO" id="GO:0008276">
    <property type="term" value="F:protein methyltransferase activity"/>
    <property type="evidence" value="ECO:0007669"/>
    <property type="project" value="UniProtKB-ARBA"/>
</dbReference>